<feature type="transmembrane region" description="Helical" evidence="7">
    <location>
        <begin position="485"/>
        <end position="510"/>
    </location>
</feature>
<keyword evidence="3 7" id="KW-0812">Transmembrane</keyword>
<keyword evidence="5 7" id="KW-0472">Membrane</keyword>
<feature type="domain" description="ABC3 transporter permease C-terminal" evidence="8">
    <location>
        <begin position="268"/>
        <end position="387"/>
    </location>
</feature>
<keyword evidence="2" id="KW-1003">Cell membrane</keyword>
<sequence>MLSLALRTLRFRMGGFVATFIAMFFGTAVIMACGGLMVTGVANAVPPQRLAAVPVVVVGDQHNDSSTLAERVRLDEAKVAVIASVPGVAKAVPDVSFPATVVRDGRPVTEPGDGGTRSFGHGWQSAQLTPYLLTAGGRPDGAGQVVLDAALAQQASVSIGDRVDIVVSGRPQRFTLSGIARQAGGRPADRPAVFFSDAQAQSLAGHPGSVDAVGVALQQGADLAAVSAGIQQAVGDQTVVTLSGDDRGLAEFPQAANTRQNLVTLSAIFGGWAIMVAMFGASSTLGLTVAQRHREMALMKAIGATPGQLRLMILGETLVISVIASVLGTLPGAALSALLYGKLIDAGLASSAVELRIGWIPVAVAVGASLLAAVGAAYITARKVVRTRVTEAMAASVTEGPWLTRTRVILSVVFLAGGVSMAVMTMTMMTGDLTASTAGPACIMWAIGLALLSPGFTRAIVALLKGPLHAVSGVSGRLAVLNAKAYTVRMAATITPIILLTGIATGTLYMQQIEDASNRDAHTGILRADAVLTSSIGGLDAGLLGRVRQVPGVAAASGYVSSTGFVQSPQDPGQTGDGWPLQGVSPGNLSVHVASGNLAALDGDTVALPVERARALDRGVGDTITLRLGDGAPAKVRIVATYQAGGESTALLLPPHLLAPHTTDGAASQILVRLAGRADHAQVTAELTAIAEDRPGVQVSGSGALTAARTAGQQQLATINYLVVGMIVGYTAISVVNTLIAATGRRRREFGLQRLTGFTRRQVMTMMSLESALTAIIGTVLGSVASTVTLFPYSVAKLGQVVPAAPLWIYFTIVTATLIITFTATLLPTWRATRFRPVEATTTVA</sequence>
<comment type="caution">
    <text evidence="9">The sequence shown here is derived from an EMBL/GenBank/DDBJ whole genome shotgun (WGS) entry which is preliminary data.</text>
</comment>
<dbReference type="PANTHER" id="PTHR30572">
    <property type="entry name" value="MEMBRANE COMPONENT OF TRANSPORTER-RELATED"/>
    <property type="match status" value="1"/>
</dbReference>
<dbReference type="PANTHER" id="PTHR30572:SF4">
    <property type="entry name" value="ABC TRANSPORTER PERMEASE YTRF"/>
    <property type="match status" value="1"/>
</dbReference>
<name>A0A7W7RTB9_9ACTN</name>
<feature type="transmembrane region" description="Helical" evidence="7">
    <location>
        <begin position="719"/>
        <end position="742"/>
    </location>
</feature>
<evidence type="ECO:0000256" key="6">
    <source>
        <dbReference type="ARBA" id="ARBA00038076"/>
    </source>
</evidence>
<comment type="subcellular location">
    <subcellularLocation>
        <location evidence="1">Cell membrane</location>
        <topology evidence="1">Multi-pass membrane protein</topology>
    </subcellularLocation>
</comment>
<dbReference type="InterPro" id="IPR050250">
    <property type="entry name" value="Macrolide_Exporter_MacB"/>
</dbReference>
<dbReference type="InterPro" id="IPR003838">
    <property type="entry name" value="ABC3_permease_C"/>
</dbReference>
<evidence type="ECO:0000259" key="8">
    <source>
        <dbReference type="Pfam" id="PF02687"/>
    </source>
</evidence>
<evidence type="ECO:0000313" key="10">
    <source>
        <dbReference type="Proteomes" id="UP000534286"/>
    </source>
</evidence>
<feature type="transmembrane region" description="Helical" evidence="7">
    <location>
        <begin position="807"/>
        <end position="827"/>
    </location>
</feature>
<evidence type="ECO:0000256" key="7">
    <source>
        <dbReference type="SAM" id="Phobius"/>
    </source>
</evidence>
<proteinExistence type="inferred from homology"/>
<protein>
    <submittedName>
        <fullName evidence="9">Putative ABC transport system permease protein</fullName>
    </submittedName>
</protein>
<evidence type="ECO:0000256" key="5">
    <source>
        <dbReference type="ARBA" id="ARBA00023136"/>
    </source>
</evidence>
<keyword evidence="4 7" id="KW-1133">Transmembrane helix</keyword>
<dbReference type="RefSeq" id="WP_184754106.1">
    <property type="nucleotide sequence ID" value="NZ_BAABEK010000026.1"/>
</dbReference>
<reference evidence="9 10" key="1">
    <citation type="submission" date="2020-08" db="EMBL/GenBank/DDBJ databases">
        <title>Sequencing the genomes of 1000 actinobacteria strains.</title>
        <authorList>
            <person name="Klenk H.-P."/>
        </authorList>
    </citation>
    <scope>NUCLEOTIDE SEQUENCE [LARGE SCALE GENOMIC DNA]</scope>
    <source>
        <strain evidence="9 10">DSM 43023</strain>
    </source>
</reference>
<evidence type="ECO:0000256" key="1">
    <source>
        <dbReference type="ARBA" id="ARBA00004651"/>
    </source>
</evidence>
<feature type="transmembrane region" description="Helical" evidence="7">
    <location>
        <begin position="311"/>
        <end position="339"/>
    </location>
</feature>
<dbReference type="Proteomes" id="UP000534286">
    <property type="component" value="Unassembled WGS sequence"/>
</dbReference>
<evidence type="ECO:0000313" key="9">
    <source>
        <dbReference type="EMBL" id="MBB4937787.1"/>
    </source>
</evidence>
<gene>
    <name evidence="9" type="ORF">FHR32_002092</name>
</gene>
<evidence type="ECO:0000256" key="2">
    <source>
        <dbReference type="ARBA" id="ARBA00022475"/>
    </source>
</evidence>
<comment type="similarity">
    <text evidence="6">Belongs to the ABC-4 integral membrane protein family.</text>
</comment>
<dbReference type="GO" id="GO:0005886">
    <property type="term" value="C:plasma membrane"/>
    <property type="evidence" value="ECO:0007669"/>
    <property type="project" value="UniProtKB-SubCell"/>
</dbReference>
<dbReference type="PROSITE" id="PS51257">
    <property type="entry name" value="PROKAR_LIPOPROTEIN"/>
    <property type="match status" value="1"/>
</dbReference>
<feature type="domain" description="ABC3 transporter permease C-terminal" evidence="8">
    <location>
        <begin position="723"/>
        <end position="835"/>
    </location>
</feature>
<evidence type="ECO:0000256" key="3">
    <source>
        <dbReference type="ARBA" id="ARBA00022692"/>
    </source>
</evidence>
<dbReference type="AlphaFoldDB" id="A0A7W7RTB9"/>
<keyword evidence="10" id="KW-1185">Reference proteome</keyword>
<feature type="transmembrane region" description="Helical" evidence="7">
    <location>
        <begin position="443"/>
        <end position="464"/>
    </location>
</feature>
<feature type="transmembrane region" description="Helical" evidence="7">
    <location>
        <begin position="269"/>
        <end position="290"/>
    </location>
</feature>
<feature type="transmembrane region" description="Helical" evidence="7">
    <location>
        <begin position="763"/>
        <end position="787"/>
    </location>
</feature>
<dbReference type="GO" id="GO:0022857">
    <property type="term" value="F:transmembrane transporter activity"/>
    <property type="evidence" value="ECO:0007669"/>
    <property type="project" value="TreeGrafter"/>
</dbReference>
<feature type="transmembrane region" description="Helical" evidence="7">
    <location>
        <begin position="408"/>
        <end position="431"/>
    </location>
</feature>
<accession>A0A7W7RTB9</accession>
<evidence type="ECO:0000256" key="4">
    <source>
        <dbReference type="ARBA" id="ARBA00022989"/>
    </source>
</evidence>
<dbReference type="EMBL" id="JACHJU010000001">
    <property type="protein sequence ID" value="MBB4937787.1"/>
    <property type="molecule type" value="Genomic_DNA"/>
</dbReference>
<dbReference type="Pfam" id="PF02687">
    <property type="entry name" value="FtsX"/>
    <property type="match status" value="2"/>
</dbReference>
<organism evidence="9 10">
    <name type="scientific">Streptosporangium album</name>
    <dbReference type="NCBI Taxonomy" id="47479"/>
    <lineage>
        <taxon>Bacteria</taxon>
        <taxon>Bacillati</taxon>
        <taxon>Actinomycetota</taxon>
        <taxon>Actinomycetes</taxon>
        <taxon>Streptosporangiales</taxon>
        <taxon>Streptosporangiaceae</taxon>
        <taxon>Streptosporangium</taxon>
    </lineage>
</organism>
<feature type="transmembrane region" description="Helical" evidence="7">
    <location>
        <begin position="359"/>
        <end position="379"/>
    </location>
</feature>